<sequence length="174" mass="19409">MGEHRGNGDRLSGLDSGRQPGEVGPRRPAIGLSQLPNSKDFELVHPRCVLQRRGDYEEGMELWKAGDPEGAIEALRFALEGCGDNLWIHVALGKIALEESQDYNLARGHFGYAFELVERALPKSVAVRLPRTLPGNKPFFEAAEGLATCYERMNRRDEASRVRRQAERLGGPER</sequence>
<evidence type="ECO:0000256" key="1">
    <source>
        <dbReference type="SAM" id="MobiDB-lite"/>
    </source>
</evidence>
<dbReference type="RefSeq" id="WP_126725765.1">
    <property type="nucleotide sequence ID" value="NZ_RYZH01000022.1"/>
</dbReference>
<name>A0A432MJ62_9BACT</name>
<comment type="caution">
    <text evidence="2">The sequence shown here is derived from an EMBL/GenBank/DDBJ whole genome shotgun (WGS) entry which is preliminary data.</text>
</comment>
<dbReference type="EMBL" id="RYZH01000022">
    <property type="protein sequence ID" value="RUL87401.1"/>
    <property type="molecule type" value="Genomic_DNA"/>
</dbReference>
<evidence type="ECO:0000313" key="3">
    <source>
        <dbReference type="Proteomes" id="UP000280296"/>
    </source>
</evidence>
<evidence type="ECO:0000313" key="2">
    <source>
        <dbReference type="EMBL" id="RUL87401.1"/>
    </source>
</evidence>
<reference evidence="2 3" key="2">
    <citation type="submission" date="2019-01" db="EMBL/GenBank/DDBJ databases">
        <title>Tautonia sociabilis, a novel thermotolerant planctomycete of Isosphaeraceae family, isolated from a 4000 m deep subterranean habitat.</title>
        <authorList>
            <person name="Kovaleva O.L."/>
            <person name="Elcheninov A.G."/>
            <person name="Van Heerden E."/>
            <person name="Toshchakov S.V."/>
            <person name="Novikov A."/>
            <person name="Bonch-Osmolovskaya E.A."/>
            <person name="Kublanov I.V."/>
        </authorList>
    </citation>
    <scope>NUCLEOTIDE SEQUENCE [LARGE SCALE GENOMIC DNA]</scope>
    <source>
        <strain evidence="2 3">GM2012</strain>
    </source>
</reference>
<dbReference type="AlphaFoldDB" id="A0A432MJ62"/>
<accession>A0A432MJ62</accession>
<reference evidence="2 3" key="1">
    <citation type="submission" date="2018-12" db="EMBL/GenBank/DDBJ databases">
        <authorList>
            <person name="Toschakov S.V."/>
        </authorList>
    </citation>
    <scope>NUCLEOTIDE SEQUENCE [LARGE SCALE GENOMIC DNA]</scope>
    <source>
        <strain evidence="2 3">GM2012</strain>
    </source>
</reference>
<feature type="region of interest" description="Disordered" evidence="1">
    <location>
        <begin position="1"/>
        <end position="33"/>
    </location>
</feature>
<proteinExistence type="predicted"/>
<organism evidence="2 3">
    <name type="scientific">Tautonia sociabilis</name>
    <dbReference type="NCBI Taxonomy" id="2080755"/>
    <lineage>
        <taxon>Bacteria</taxon>
        <taxon>Pseudomonadati</taxon>
        <taxon>Planctomycetota</taxon>
        <taxon>Planctomycetia</taxon>
        <taxon>Isosphaerales</taxon>
        <taxon>Isosphaeraceae</taxon>
        <taxon>Tautonia</taxon>
    </lineage>
</organism>
<dbReference type="Gene3D" id="1.25.40.10">
    <property type="entry name" value="Tetratricopeptide repeat domain"/>
    <property type="match status" value="1"/>
</dbReference>
<evidence type="ECO:0008006" key="4">
    <source>
        <dbReference type="Google" id="ProtNLM"/>
    </source>
</evidence>
<dbReference type="OrthoDB" id="268452at2"/>
<gene>
    <name evidence="2" type="ORF">TsocGM_12795</name>
</gene>
<dbReference type="SUPFAM" id="SSF48452">
    <property type="entry name" value="TPR-like"/>
    <property type="match status" value="1"/>
</dbReference>
<dbReference type="Proteomes" id="UP000280296">
    <property type="component" value="Unassembled WGS sequence"/>
</dbReference>
<protein>
    <recommendedName>
        <fullName evidence="4">Tetratricopeptide repeat protein</fullName>
    </recommendedName>
</protein>
<dbReference type="InterPro" id="IPR011990">
    <property type="entry name" value="TPR-like_helical_dom_sf"/>
</dbReference>
<keyword evidence="3" id="KW-1185">Reference proteome</keyword>